<dbReference type="InterPro" id="IPR032834">
    <property type="entry name" value="NatK-like_C"/>
</dbReference>
<evidence type="ECO:0000313" key="3">
    <source>
        <dbReference type="EMBL" id="KRL53322.1"/>
    </source>
</evidence>
<evidence type="ECO:0000259" key="2">
    <source>
        <dbReference type="Pfam" id="PF14501"/>
    </source>
</evidence>
<feature type="domain" description="Sensor histidine kinase NatK-like C-terminal" evidence="2">
    <location>
        <begin position="304"/>
        <end position="402"/>
    </location>
</feature>
<gene>
    <name evidence="3" type="ORF">FD35_GL001316</name>
</gene>
<dbReference type="PANTHER" id="PTHR40448">
    <property type="entry name" value="TWO-COMPONENT SENSOR HISTIDINE KINASE"/>
    <property type="match status" value="1"/>
</dbReference>
<dbReference type="RefSeq" id="WP_225441818.1">
    <property type="nucleotide sequence ID" value="NZ_AZFF01000021.1"/>
</dbReference>
<dbReference type="PANTHER" id="PTHR40448:SF1">
    <property type="entry name" value="TWO-COMPONENT SENSOR HISTIDINE KINASE"/>
    <property type="match status" value="1"/>
</dbReference>
<dbReference type="Gene3D" id="3.30.565.10">
    <property type="entry name" value="Histidine kinase-like ATPase, C-terminal domain"/>
    <property type="match status" value="1"/>
</dbReference>
<dbReference type="Proteomes" id="UP000051999">
    <property type="component" value="Unassembled WGS sequence"/>
</dbReference>
<dbReference type="EMBL" id="AZFF01000021">
    <property type="protein sequence ID" value="KRL53322.1"/>
    <property type="molecule type" value="Genomic_DNA"/>
</dbReference>
<organism evidence="3 4">
    <name type="scientific">Furfurilactobacillus rossiae DSM 15814</name>
    <dbReference type="NCBI Taxonomy" id="1114972"/>
    <lineage>
        <taxon>Bacteria</taxon>
        <taxon>Bacillati</taxon>
        <taxon>Bacillota</taxon>
        <taxon>Bacilli</taxon>
        <taxon>Lactobacillales</taxon>
        <taxon>Lactobacillaceae</taxon>
        <taxon>Furfurilactobacillus</taxon>
    </lineage>
</organism>
<feature type="transmembrane region" description="Helical" evidence="1">
    <location>
        <begin position="136"/>
        <end position="154"/>
    </location>
</feature>
<comment type="caution">
    <text evidence="3">The sequence shown here is derived from an EMBL/GenBank/DDBJ whole genome shotgun (WGS) entry which is preliminary data.</text>
</comment>
<dbReference type="PATRIC" id="fig|1114972.6.peg.1334"/>
<reference evidence="3 4" key="1">
    <citation type="journal article" date="2015" name="Genome Announc.">
        <title>Expanding the biotechnology potential of lactobacilli through comparative genomics of 213 strains and associated genera.</title>
        <authorList>
            <person name="Sun Z."/>
            <person name="Harris H.M."/>
            <person name="McCann A."/>
            <person name="Guo C."/>
            <person name="Argimon S."/>
            <person name="Zhang W."/>
            <person name="Yang X."/>
            <person name="Jeffery I.B."/>
            <person name="Cooney J.C."/>
            <person name="Kagawa T.F."/>
            <person name="Liu W."/>
            <person name="Song Y."/>
            <person name="Salvetti E."/>
            <person name="Wrobel A."/>
            <person name="Rasinkangas P."/>
            <person name="Parkhill J."/>
            <person name="Rea M.C."/>
            <person name="O'Sullivan O."/>
            <person name="Ritari J."/>
            <person name="Douillard F.P."/>
            <person name="Paul Ross R."/>
            <person name="Yang R."/>
            <person name="Briner A.E."/>
            <person name="Felis G.E."/>
            <person name="de Vos W.M."/>
            <person name="Barrangou R."/>
            <person name="Klaenhammer T.R."/>
            <person name="Caufield P.W."/>
            <person name="Cui Y."/>
            <person name="Zhang H."/>
            <person name="O'Toole P.W."/>
        </authorList>
    </citation>
    <scope>NUCLEOTIDE SEQUENCE [LARGE SCALE GENOMIC DNA]</scope>
    <source>
        <strain evidence="3 4">DSM 15814</strain>
    </source>
</reference>
<dbReference type="STRING" id="1114972.FD35_GL001316"/>
<keyword evidence="1" id="KW-0472">Membrane</keyword>
<dbReference type="Pfam" id="PF14501">
    <property type="entry name" value="HATPase_c_5"/>
    <property type="match status" value="1"/>
</dbReference>
<sequence length="405" mass="46204">MAELVGLGLMAAGPTWPKGVPAILPFFVVNSLMLTWVTRINWITVVPLLVIFDSFRRFVGGVLGLIIQFFLTPTLTIYTRTIFDKKFNLAMELNQLMAVLLAMILFPIFGLIAGRLNKRYHVIDRLVVLRPDGSDYTLVAIYFMVYFVSLSAALDQKLQFLTDLTMILGMLLGGFYYYLVLSRFEQSRSEQLLENLRGYDASVSRMNEEMHKVSHDYQNILLGLSYFVRRSNDKELQHYFAQVTHDNNQRIESISDGEIERLRYLNSGYVKGLLYSKLLEAEKRHIKFEVRINEEIKLREERSVDLVRIFGNVLDNALDAAFESDKHVKLSAAPSEKCNVFQVTNTIPHDVTFDLTKASQVGVSTKRGHMGIGMSNIRRLAKQGITVEQTIDGNQFMTTIHVPKA</sequence>
<dbReference type="AlphaFoldDB" id="A0A0R1RF10"/>
<feature type="transmembrane region" description="Helical" evidence="1">
    <location>
        <begin position="98"/>
        <end position="116"/>
    </location>
</feature>
<feature type="transmembrane region" description="Helical" evidence="1">
    <location>
        <begin position="160"/>
        <end position="179"/>
    </location>
</feature>
<proteinExistence type="predicted"/>
<name>A0A0R1RF10_9LACO</name>
<evidence type="ECO:0000313" key="4">
    <source>
        <dbReference type="Proteomes" id="UP000051999"/>
    </source>
</evidence>
<protein>
    <recommendedName>
        <fullName evidence="2">Sensor histidine kinase NatK-like C-terminal domain-containing protein</fullName>
    </recommendedName>
</protein>
<keyword evidence="4" id="KW-1185">Reference proteome</keyword>
<dbReference type="GO" id="GO:0042802">
    <property type="term" value="F:identical protein binding"/>
    <property type="evidence" value="ECO:0007669"/>
    <property type="project" value="TreeGrafter"/>
</dbReference>
<accession>A0A0R1RF10</accession>
<feature type="transmembrane region" description="Helical" evidence="1">
    <location>
        <begin position="58"/>
        <end position="78"/>
    </location>
</feature>
<keyword evidence="1" id="KW-0812">Transmembrane</keyword>
<dbReference type="SUPFAM" id="SSF55874">
    <property type="entry name" value="ATPase domain of HSP90 chaperone/DNA topoisomerase II/histidine kinase"/>
    <property type="match status" value="1"/>
</dbReference>
<dbReference type="eggNOG" id="COG3290">
    <property type="taxonomic scope" value="Bacteria"/>
</dbReference>
<evidence type="ECO:0000256" key="1">
    <source>
        <dbReference type="SAM" id="Phobius"/>
    </source>
</evidence>
<keyword evidence="1" id="KW-1133">Transmembrane helix</keyword>
<dbReference type="InterPro" id="IPR036890">
    <property type="entry name" value="HATPase_C_sf"/>
</dbReference>